<dbReference type="PANTHER" id="PTHR45523">
    <property type="entry name" value="TETRATRICOPEPTIDE REPEAT (TPR)-CONTAINING PROTEIN-RELATED"/>
    <property type="match status" value="1"/>
</dbReference>
<gene>
    <name evidence="1" type="ORF">AXG93_3114s1100</name>
</gene>
<sequence length="167" mass="18901">MKPLWNESALEEDLGDHLDGTALMETALLPSASVRGEPEYNVSGRLTKEEWNDINDLLSYRPDEDLSTPSVVRRKLEEVTRRTQEQLHLVLEERRRICFVCVHLDMDASKIPIPTEALKSGGAGTQLLLDLGHFTLETALEQEHDIEMRGLYSRFYISGSDTSAFLV</sequence>
<comment type="caution">
    <text evidence="1">The sequence shown here is derived from an EMBL/GenBank/DDBJ whole genome shotgun (WGS) entry which is preliminary data.</text>
</comment>
<proteinExistence type="predicted"/>
<name>A0A176W871_MARPO</name>
<accession>A0A176W871</accession>
<reference evidence="1" key="1">
    <citation type="submission" date="2016-03" db="EMBL/GenBank/DDBJ databases">
        <title>Mechanisms controlling the formation of the plant cell surface in tip-growing cells are functionally conserved among land plants.</title>
        <authorList>
            <person name="Honkanen S."/>
            <person name="Jones V.A."/>
            <person name="Morieri G."/>
            <person name="Champion C."/>
            <person name="Hetherington A.J."/>
            <person name="Kelly S."/>
            <person name="Saint-Marcoux D."/>
            <person name="Proust H."/>
            <person name="Prescott H."/>
            <person name="Dolan L."/>
        </authorList>
    </citation>
    <scope>NUCLEOTIDE SEQUENCE [LARGE SCALE GENOMIC DNA]</scope>
    <source>
        <tissue evidence="1">Whole gametophyte</tissue>
    </source>
</reference>
<dbReference type="AlphaFoldDB" id="A0A176W871"/>
<organism evidence="1 2">
    <name type="scientific">Marchantia polymorpha subsp. ruderalis</name>
    <dbReference type="NCBI Taxonomy" id="1480154"/>
    <lineage>
        <taxon>Eukaryota</taxon>
        <taxon>Viridiplantae</taxon>
        <taxon>Streptophyta</taxon>
        <taxon>Embryophyta</taxon>
        <taxon>Marchantiophyta</taxon>
        <taxon>Marchantiopsida</taxon>
        <taxon>Marchantiidae</taxon>
        <taxon>Marchantiales</taxon>
        <taxon>Marchantiaceae</taxon>
        <taxon>Marchantia</taxon>
    </lineage>
</organism>
<keyword evidence="2" id="KW-1185">Reference proteome</keyword>
<dbReference type="Proteomes" id="UP000077202">
    <property type="component" value="Unassembled WGS sequence"/>
</dbReference>
<evidence type="ECO:0000313" key="2">
    <source>
        <dbReference type="Proteomes" id="UP000077202"/>
    </source>
</evidence>
<protein>
    <submittedName>
        <fullName evidence="1">Uncharacterized protein</fullName>
    </submittedName>
</protein>
<evidence type="ECO:0000313" key="1">
    <source>
        <dbReference type="EMBL" id="OAE29267.1"/>
    </source>
</evidence>
<dbReference type="EMBL" id="LVLJ01001478">
    <property type="protein sequence ID" value="OAE29267.1"/>
    <property type="molecule type" value="Genomic_DNA"/>
</dbReference>
<dbReference type="PANTHER" id="PTHR45523:SF2">
    <property type="entry name" value="OS02G0470600 PROTEIN"/>
    <property type="match status" value="1"/>
</dbReference>